<evidence type="ECO:0000313" key="4">
    <source>
        <dbReference type="Proteomes" id="UP000447873"/>
    </source>
</evidence>
<proteinExistence type="predicted"/>
<dbReference type="AlphaFoldDB" id="A0A8H3VC79"/>
<comment type="caution">
    <text evidence="3">The sequence shown here is derived from an EMBL/GenBank/DDBJ whole genome shotgun (WGS) entry which is preliminary data.</text>
</comment>
<dbReference type="EMBL" id="WNWS01000152">
    <property type="protein sequence ID" value="KAE9977506.1"/>
    <property type="molecule type" value="Genomic_DNA"/>
</dbReference>
<dbReference type="Proteomes" id="UP000447873">
    <property type="component" value="Unassembled WGS sequence"/>
</dbReference>
<evidence type="ECO:0000313" key="3">
    <source>
        <dbReference type="EMBL" id="KAE9984304.1"/>
    </source>
</evidence>
<evidence type="ECO:0000256" key="1">
    <source>
        <dbReference type="SAM" id="MobiDB-lite"/>
    </source>
</evidence>
<protein>
    <submittedName>
        <fullName evidence="3">Uncharacterized protein</fullName>
    </submittedName>
</protein>
<organism evidence="3 5">
    <name type="scientific">Venturia inaequalis</name>
    <name type="common">Apple scab fungus</name>
    <dbReference type="NCBI Taxonomy" id="5025"/>
    <lineage>
        <taxon>Eukaryota</taxon>
        <taxon>Fungi</taxon>
        <taxon>Dikarya</taxon>
        <taxon>Ascomycota</taxon>
        <taxon>Pezizomycotina</taxon>
        <taxon>Dothideomycetes</taxon>
        <taxon>Pleosporomycetidae</taxon>
        <taxon>Venturiales</taxon>
        <taxon>Venturiaceae</taxon>
        <taxon>Venturia</taxon>
    </lineage>
</organism>
<accession>A0A8H3VC79</accession>
<feature type="compositionally biased region" description="Low complexity" evidence="1">
    <location>
        <begin position="25"/>
        <end position="49"/>
    </location>
</feature>
<evidence type="ECO:0000313" key="5">
    <source>
        <dbReference type="Proteomes" id="UP000490939"/>
    </source>
</evidence>
<keyword evidence="5" id="KW-1185">Reference proteome</keyword>
<sequence length="203" mass="23096">MANFSVTNNGNSADDMSNDGRNEASNNGRNMANNNGRSMANNNDRNMNNEPSISSPLRETSKPRPLHEYHAQNTIPIQQPPQPQAHTAPKQQTPHLPLRSRTVRPKHRTASAPRHYRTDAATYRTEQEESSRARTSQRREQETAATHRAFMLDEYREEAAFIAAAVAESPLAPRDRRVQLRVSCPDYGRGEMQFRKPYTTSRR</sequence>
<dbReference type="Proteomes" id="UP000490939">
    <property type="component" value="Unassembled WGS sequence"/>
</dbReference>
<name>A0A8H3VC79_VENIN</name>
<feature type="region of interest" description="Disordered" evidence="1">
    <location>
        <begin position="76"/>
        <end position="144"/>
    </location>
</feature>
<feature type="region of interest" description="Disordered" evidence="1">
    <location>
        <begin position="1"/>
        <end position="63"/>
    </location>
</feature>
<feature type="compositionally biased region" description="Low complexity" evidence="1">
    <location>
        <begin position="84"/>
        <end position="94"/>
    </location>
</feature>
<feature type="compositionally biased region" description="Basic and acidic residues" evidence="1">
    <location>
        <begin position="125"/>
        <end position="142"/>
    </location>
</feature>
<dbReference type="EMBL" id="WNWR01000297">
    <property type="protein sequence ID" value="KAE9984304.1"/>
    <property type="molecule type" value="Genomic_DNA"/>
</dbReference>
<gene>
    <name evidence="3" type="ORF">EG327_005065</name>
    <name evidence="2" type="ORF">EG328_002013</name>
</gene>
<evidence type="ECO:0000313" key="2">
    <source>
        <dbReference type="EMBL" id="KAE9977506.1"/>
    </source>
</evidence>
<feature type="compositionally biased region" description="Polar residues" evidence="1">
    <location>
        <begin position="1"/>
        <end position="15"/>
    </location>
</feature>
<reference evidence="3 5" key="1">
    <citation type="submission" date="2019-07" db="EMBL/GenBank/DDBJ databases">
        <title>Venturia inaequalis Genome Resource.</title>
        <authorList>
            <person name="Lichtner F.J."/>
        </authorList>
    </citation>
    <scope>NUCLEOTIDE SEQUENCE [LARGE SCALE GENOMIC DNA]</scope>
    <source>
        <strain evidence="2 4">120213</strain>
        <strain evidence="3 5">DMI_063113</strain>
    </source>
</reference>